<sequence>MTIPTITFQNSGYFSKLMVDYLNQAEKLKPLYQHFPTLANFKLQIEAKQQHFSTEKRRVLHDALVEQYQGIDLSAATQQNIALLREGNTFTITTGHQLNLFTGPLYFLYKIVSTINLTVELKQQYPAYNFVPVFWMATEDHDFEEINHFYFQDKKICWDQESKGPVGRLSTATLDKVYEVFKGQLNAGDNAKKLKILFEESYLKHDNLADATRYLANALFEFYGLVIVDGDHAQLKSLFAPSIQQELLQQNAIQEVEKTYAILEDYFVQVTPRDINLFYIQDQLRERIIWDQNRFKINNTTLSFSKEEILAELSNHPERFSPNVILRPLYQETILPNLCYIGGGGELAYWLQLKPVFDLHQVDFPMLLLRNSVLLATEKQVKKLDKLQLTWSDVFAPAEVLLQKKSAELSDVSFDFDAQRQVLQQQFDQLRALAQQTDASFIGAVNAQEKKQIKGLDHLEKRLQKAEKKKNKEVLDRILAIQLELFPKNSLQERYYNFAQFYQETGDDLIQKLVEQLRPLDHDFDIITL</sequence>
<evidence type="ECO:0000259" key="4">
    <source>
        <dbReference type="Pfam" id="PF24850"/>
    </source>
</evidence>
<feature type="domain" description="Bacillithiol biosynthesis BshC N-terminal Rossmann-like" evidence="3">
    <location>
        <begin position="1"/>
        <end position="371"/>
    </location>
</feature>
<dbReference type="HAMAP" id="MF_01867">
    <property type="entry name" value="BshC"/>
    <property type="match status" value="1"/>
</dbReference>
<dbReference type="GO" id="GO:0016874">
    <property type="term" value="F:ligase activity"/>
    <property type="evidence" value="ECO:0007669"/>
    <property type="project" value="UniProtKB-UniRule"/>
</dbReference>
<comment type="similarity">
    <text evidence="2">Belongs to the BshC family.</text>
</comment>
<evidence type="ECO:0000259" key="3">
    <source>
        <dbReference type="Pfam" id="PF10079"/>
    </source>
</evidence>
<keyword evidence="2" id="KW-0175">Coiled coil</keyword>
<name>A0A378RNG1_MYROD</name>
<dbReference type="PIRSF" id="PIRSF012535">
    <property type="entry name" value="UCP012535"/>
    <property type="match status" value="1"/>
</dbReference>
<protein>
    <recommendedName>
        <fullName evidence="2">Putative cysteine ligase BshC</fullName>
        <ecNumber evidence="2">6.-.-.-</ecNumber>
    </recommendedName>
</protein>
<feature type="coiled-coil region" evidence="2">
    <location>
        <begin position="449"/>
        <end position="476"/>
    </location>
</feature>
<dbReference type="Pfam" id="PF24850">
    <property type="entry name" value="CC_BshC"/>
    <property type="match status" value="1"/>
</dbReference>
<evidence type="ECO:0000313" key="5">
    <source>
        <dbReference type="EMBL" id="STZ28556.1"/>
    </source>
</evidence>
<dbReference type="InterPro" id="IPR011199">
    <property type="entry name" value="Bacillithiol_biosynth_BshC"/>
</dbReference>
<accession>A0A378RNG1</accession>
<dbReference type="RefSeq" id="WP_115091475.1">
    <property type="nucleotide sequence ID" value="NZ_CP068107.1"/>
</dbReference>
<dbReference type="EMBL" id="UGQL01000001">
    <property type="protein sequence ID" value="STZ28556.1"/>
    <property type="molecule type" value="Genomic_DNA"/>
</dbReference>
<dbReference type="NCBIfam" id="TIGR03998">
    <property type="entry name" value="thiol_BshC"/>
    <property type="match status" value="1"/>
</dbReference>
<proteinExistence type="inferred from homology"/>
<evidence type="ECO:0000256" key="1">
    <source>
        <dbReference type="ARBA" id="ARBA00022598"/>
    </source>
</evidence>
<feature type="domain" description="Bacillithiol biosynthesis BshC C-terminal coiled-coil" evidence="4">
    <location>
        <begin position="373"/>
        <end position="529"/>
    </location>
</feature>
<organism evidence="5 6">
    <name type="scientific">Myroides odoratus</name>
    <name type="common">Flavobacterium odoratum</name>
    <dbReference type="NCBI Taxonomy" id="256"/>
    <lineage>
        <taxon>Bacteria</taxon>
        <taxon>Pseudomonadati</taxon>
        <taxon>Bacteroidota</taxon>
        <taxon>Flavobacteriia</taxon>
        <taxon>Flavobacteriales</taxon>
        <taxon>Flavobacteriaceae</taxon>
        <taxon>Myroides</taxon>
    </lineage>
</organism>
<keyword evidence="1 2" id="KW-0436">Ligase</keyword>
<reference evidence="5 6" key="1">
    <citation type="submission" date="2018-06" db="EMBL/GenBank/DDBJ databases">
        <authorList>
            <consortium name="Pathogen Informatics"/>
            <person name="Doyle S."/>
        </authorList>
    </citation>
    <scope>NUCLEOTIDE SEQUENCE [LARGE SCALE GENOMIC DNA]</scope>
    <source>
        <strain evidence="5 6">NCTC11179</strain>
    </source>
</reference>
<dbReference type="Proteomes" id="UP000255024">
    <property type="component" value="Unassembled WGS sequence"/>
</dbReference>
<keyword evidence="6" id="KW-1185">Reference proteome</keyword>
<dbReference type="AlphaFoldDB" id="A0A378RNG1"/>
<evidence type="ECO:0000313" key="6">
    <source>
        <dbReference type="Proteomes" id="UP000255024"/>
    </source>
</evidence>
<dbReference type="InterPro" id="IPR055399">
    <property type="entry name" value="CC_BshC"/>
</dbReference>
<dbReference type="InterPro" id="IPR055398">
    <property type="entry name" value="Rossmann-like_BshC"/>
</dbReference>
<dbReference type="EC" id="6.-.-.-" evidence="2"/>
<gene>
    <name evidence="2" type="primary">bshC</name>
    <name evidence="5" type="ORF">NCTC11179_02107</name>
</gene>
<dbReference type="Pfam" id="PF10079">
    <property type="entry name" value="Rossmann-like_BshC"/>
    <property type="match status" value="1"/>
</dbReference>
<evidence type="ECO:0000256" key="2">
    <source>
        <dbReference type="HAMAP-Rule" id="MF_01867"/>
    </source>
</evidence>